<dbReference type="Proteomes" id="UP000600171">
    <property type="component" value="Unassembled WGS sequence"/>
</dbReference>
<keyword evidence="3" id="KW-1185">Reference proteome</keyword>
<accession>A0A917MST0</accession>
<comment type="caution">
    <text evidence="2">The sequence shown here is derived from an EMBL/GenBank/DDBJ whole genome shotgun (WGS) entry which is preliminary data.</text>
</comment>
<feature type="chain" id="PRO_5038123864" evidence="1">
    <location>
        <begin position="35"/>
        <end position="240"/>
    </location>
</feature>
<proteinExistence type="predicted"/>
<dbReference type="InterPro" id="IPR006311">
    <property type="entry name" value="TAT_signal"/>
</dbReference>
<keyword evidence="1" id="KW-0732">Signal</keyword>
<gene>
    <name evidence="2" type="ORF">GCM10007359_10620</name>
</gene>
<organism evidence="2 3">
    <name type="scientific">Rothia aerolata</name>
    <dbReference type="NCBI Taxonomy" id="1812262"/>
    <lineage>
        <taxon>Bacteria</taxon>
        <taxon>Bacillati</taxon>
        <taxon>Actinomycetota</taxon>
        <taxon>Actinomycetes</taxon>
        <taxon>Micrococcales</taxon>
        <taxon>Micrococcaceae</taxon>
        <taxon>Rothia</taxon>
    </lineage>
</organism>
<dbReference type="EMBL" id="BMDC01000001">
    <property type="protein sequence ID" value="GGH61441.1"/>
    <property type="molecule type" value="Genomic_DNA"/>
</dbReference>
<dbReference type="PROSITE" id="PS51318">
    <property type="entry name" value="TAT"/>
    <property type="match status" value="1"/>
</dbReference>
<evidence type="ECO:0000313" key="3">
    <source>
        <dbReference type="Proteomes" id="UP000600171"/>
    </source>
</evidence>
<protein>
    <submittedName>
        <fullName evidence="2">Uncharacterized protein</fullName>
    </submittedName>
</protein>
<dbReference type="AlphaFoldDB" id="A0A917MST0"/>
<reference evidence="2 3" key="1">
    <citation type="journal article" date="2014" name="Int. J. Syst. Evol. Microbiol.">
        <title>Complete genome sequence of Corynebacterium casei LMG S-19264T (=DSM 44701T), isolated from a smear-ripened cheese.</title>
        <authorList>
            <consortium name="US DOE Joint Genome Institute (JGI-PGF)"/>
            <person name="Walter F."/>
            <person name="Albersmeier A."/>
            <person name="Kalinowski J."/>
            <person name="Ruckert C."/>
        </authorList>
    </citation>
    <scope>NUCLEOTIDE SEQUENCE [LARGE SCALE GENOMIC DNA]</scope>
    <source>
        <strain evidence="2 3">CCM 8669</strain>
    </source>
</reference>
<evidence type="ECO:0000256" key="1">
    <source>
        <dbReference type="SAM" id="SignalP"/>
    </source>
</evidence>
<name>A0A917MST0_9MICC</name>
<feature type="signal peptide" evidence="1">
    <location>
        <begin position="1"/>
        <end position="34"/>
    </location>
</feature>
<dbReference type="RefSeq" id="WP_188359242.1">
    <property type="nucleotide sequence ID" value="NZ_BMDC01000001.1"/>
</dbReference>
<sequence length="240" mass="25548">MQTESTQVQRRTVVKGAAWAAPLVVASATVPAYAASRCVTSTRFSGGNTYNWGTYNSPTGRTNQTLTLGGQFYINDLPADVTVTKITYEFWTENRVGQDSPGPGAFYVKNVRSDRYNQPSNAMPWTPTAGSGFANTTSTTANLVNHTYQSGSTAQSWNLIMTWDASRDSNISSRYTASSTGSTGCRNFTTGPSSRFVVNYSNVVASGSANSPSTSIKGETIITVQLSNGETLRHVAGSGA</sequence>
<evidence type="ECO:0000313" key="2">
    <source>
        <dbReference type="EMBL" id="GGH61441.1"/>
    </source>
</evidence>